<feature type="region of interest" description="Disordered" evidence="1">
    <location>
        <begin position="1"/>
        <end position="35"/>
    </location>
</feature>
<evidence type="ECO:0000313" key="3">
    <source>
        <dbReference type="Proteomes" id="UP000199181"/>
    </source>
</evidence>
<evidence type="ECO:0000313" key="2">
    <source>
        <dbReference type="EMBL" id="SEU27965.1"/>
    </source>
</evidence>
<accession>A0A1I0KQI3</accession>
<dbReference type="AlphaFoldDB" id="A0A1I0KQI3"/>
<organism evidence="2 3">
    <name type="scientific">Stigmatella erecta</name>
    <dbReference type="NCBI Taxonomy" id="83460"/>
    <lineage>
        <taxon>Bacteria</taxon>
        <taxon>Pseudomonadati</taxon>
        <taxon>Myxococcota</taxon>
        <taxon>Myxococcia</taxon>
        <taxon>Myxococcales</taxon>
        <taxon>Cystobacterineae</taxon>
        <taxon>Archangiaceae</taxon>
        <taxon>Stigmatella</taxon>
    </lineage>
</organism>
<dbReference type="Proteomes" id="UP000199181">
    <property type="component" value="Unassembled WGS sequence"/>
</dbReference>
<gene>
    <name evidence="2" type="ORF">SAMN05443639_11383</name>
</gene>
<protein>
    <submittedName>
        <fullName evidence="2">Uncharacterized protein</fullName>
    </submittedName>
</protein>
<proteinExistence type="predicted"/>
<name>A0A1I0KQI3_9BACT</name>
<keyword evidence="3" id="KW-1185">Reference proteome</keyword>
<reference evidence="3" key="1">
    <citation type="submission" date="2016-10" db="EMBL/GenBank/DDBJ databases">
        <authorList>
            <person name="Varghese N."/>
            <person name="Submissions S."/>
        </authorList>
    </citation>
    <scope>NUCLEOTIDE SEQUENCE [LARGE SCALE GENOMIC DNA]</scope>
    <source>
        <strain evidence="3">DSM 16858</strain>
    </source>
</reference>
<sequence>MASNGAAAGEEDPASPQIDVCPSARRQEGMIPPHEAHRDELVLGVLIGKGMLPAKRWEIYP</sequence>
<dbReference type="EMBL" id="FOIJ01000013">
    <property type="protein sequence ID" value="SEU27965.1"/>
    <property type="molecule type" value="Genomic_DNA"/>
</dbReference>
<evidence type="ECO:0000256" key="1">
    <source>
        <dbReference type="SAM" id="MobiDB-lite"/>
    </source>
</evidence>